<dbReference type="InterPro" id="IPR006379">
    <property type="entry name" value="HAD-SF_hydro_IIB"/>
</dbReference>
<gene>
    <name evidence="1" type="ORF">HCJ38_08765</name>
</gene>
<dbReference type="CDD" id="cd07516">
    <property type="entry name" value="HAD_Pase"/>
    <property type="match status" value="1"/>
</dbReference>
<dbReference type="EMBL" id="JAASTW010000009">
    <property type="protein sequence ID" value="MBC1489100.1"/>
    <property type="molecule type" value="Genomic_DNA"/>
</dbReference>
<dbReference type="InterPro" id="IPR023214">
    <property type="entry name" value="HAD_sf"/>
</dbReference>
<dbReference type="RefSeq" id="WP_185381092.1">
    <property type="nucleotide sequence ID" value="NZ_JAASTW010000009.1"/>
</dbReference>
<dbReference type="SFLD" id="SFLDG01140">
    <property type="entry name" value="C2.B:_Phosphomannomutase_and_P"/>
    <property type="match status" value="1"/>
</dbReference>
<dbReference type="NCBIfam" id="TIGR01484">
    <property type="entry name" value="HAD-SF-IIB"/>
    <property type="match status" value="1"/>
</dbReference>
<evidence type="ECO:0000313" key="1">
    <source>
        <dbReference type="EMBL" id="MBC1489100.1"/>
    </source>
</evidence>
<protein>
    <submittedName>
        <fullName evidence="1">HAD family phosphatase</fullName>
    </submittedName>
</protein>
<proteinExistence type="predicted"/>
<dbReference type="Gene3D" id="3.30.1240.10">
    <property type="match status" value="1"/>
</dbReference>
<dbReference type="Pfam" id="PF08282">
    <property type="entry name" value="Hydrolase_3"/>
    <property type="match status" value="1"/>
</dbReference>
<dbReference type="Gene3D" id="3.40.50.1000">
    <property type="entry name" value="HAD superfamily/HAD-like"/>
    <property type="match status" value="1"/>
</dbReference>
<dbReference type="GO" id="GO:0016791">
    <property type="term" value="F:phosphatase activity"/>
    <property type="evidence" value="ECO:0007669"/>
    <property type="project" value="UniProtKB-ARBA"/>
</dbReference>
<dbReference type="GO" id="GO:0000287">
    <property type="term" value="F:magnesium ion binding"/>
    <property type="evidence" value="ECO:0007669"/>
    <property type="project" value="TreeGrafter"/>
</dbReference>
<dbReference type="SFLD" id="SFLDS00003">
    <property type="entry name" value="Haloacid_Dehalogenase"/>
    <property type="match status" value="1"/>
</dbReference>
<sequence length="270" mass="29804">MSKKLIVLDLDGTTLRDNSTISSHTKKTLEKARMAGHEVMIATGRPYRISNLYYEELELTTPIVNFNGAVYHHPKLTTFADGYHHAIDLQVVRELLDFTNDFSLDNIAAEVQDSVFLKERNNSIPETFHLGTENVVFGNIRDTIQSDATSLLFFGKLDQLGLISKHLDESLADVISHHTWGASQWPAVEIIKFGIHKAIGVKAAAKTLGFDQKDIIAFGDENNDLQMLDYAGVGVAMGNATDSVKNVANVITASNQDDGIAVYLEENLNL</sequence>
<dbReference type="InterPro" id="IPR000150">
    <property type="entry name" value="Cof"/>
</dbReference>
<evidence type="ECO:0000313" key="2">
    <source>
        <dbReference type="Proteomes" id="UP000561617"/>
    </source>
</evidence>
<dbReference type="AlphaFoldDB" id="A0A7X0X7Q5"/>
<dbReference type="SUPFAM" id="SSF56784">
    <property type="entry name" value="HAD-like"/>
    <property type="match status" value="1"/>
</dbReference>
<organism evidence="1 2">
    <name type="scientific">Listeria immobilis</name>
    <dbReference type="NCBI Taxonomy" id="2713502"/>
    <lineage>
        <taxon>Bacteria</taxon>
        <taxon>Bacillati</taxon>
        <taxon>Bacillota</taxon>
        <taxon>Bacilli</taxon>
        <taxon>Bacillales</taxon>
        <taxon>Listeriaceae</taxon>
        <taxon>Listeria</taxon>
    </lineage>
</organism>
<accession>A0A7X0X7Q5</accession>
<dbReference type="PANTHER" id="PTHR10000:SF23">
    <property type="entry name" value="5-AMINO-6-(5-PHOSPHO-D-RIBITYLAMINO)URACIL PHOSPHATASE YITU"/>
    <property type="match status" value="1"/>
</dbReference>
<comment type="caution">
    <text evidence="1">The sequence shown here is derived from an EMBL/GenBank/DDBJ whole genome shotgun (WGS) entry which is preliminary data.</text>
</comment>
<dbReference type="InterPro" id="IPR036412">
    <property type="entry name" value="HAD-like_sf"/>
</dbReference>
<dbReference type="Proteomes" id="UP000561617">
    <property type="component" value="Unassembled WGS sequence"/>
</dbReference>
<dbReference type="GO" id="GO:0005829">
    <property type="term" value="C:cytosol"/>
    <property type="evidence" value="ECO:0007669"/>
    <property type="project" value="TreeGrafter"/>
</dbReference>
<reference evidence="1 2" key="1">
    <citation type="submission" date="2020-03" db="EMBL/GenBank/DDBJ databases">
        <title>Soil Listeria distribution.</title>
        <authorList>
            <person name="Liao J."/>
            <person name="Wiedmann M."/>
        </authorList>
    </citation>
    <scope>NUCLEOTIDE SEQUENCE [LARGE SCALE GENOMIC DNA]</scope>
    <source>
        <strain evidence="1 2">FSL L7-1554</strain>
    </source>
</reference>
<name>A0A7X0X7Q5_9LIST</name>
<dbReference type="PANTHER" id="PTHR10000">
    <property type="entry name" value="PHOSPHOSERINE PHOSPHATASE"/>
    <property type="match status" value="1"/>
</dbReference>
<dbReference type="NCBIfam" id="TIGR00099">
    <property type="entry name" value="Cof-subfamily"/>
    <property type="match status" value="1"/>
</dbReference>